<accession>A0A1H2V1X6</accession>
<dbReference type="InterPro" id="IPR043863">
    <property type="entry name" value="DUF5825"/>
</dbReference>
<organism evidence="1 2">
    <name type="scientific">Saccharopolyspora shandongensis</name>
    <dbReference type="NCBI Taxonomy" id="418495"/>
    <lineage>
        <taxon>Bacteria</taxon>
        <taxon>Bacillati</taxon>
        <taxon>Actinomycetota</taxon>
        <taxon>Actinomycetes</taxon>
        <taxon>Pseudonocardiales</taxon>
        <taxon>Pseudonocardiaceae</taxon>
        <taxon>Saccharopolyspora</taxon>
    </lineage>
</organism>
<dbReference type="AlphaFoldDB" id="A0A1H2V1X6"/>
<name>A0A1H2V1X6_9PSEU</name>
<dbReference type="RefSeq" id="WP_177226303.1">
    <property type="nucleotide sequence ID" value="NZ_FNOK01000004.1"/>
</dbReference>
<proteinExistence type="predicted"/>
<evidence type="ECO:0000313" key="1">
    <source>
        <dbReference type="EMBL" id="SDW62297.1"/>
    </source>
</evidence>
<gene>
    <name evidence="1" type="ORF">SAMN05216215_1004168</name>
</gene>
<keyword evidence="2" id="KW-1185">Reference proteome</keyword>
<reference evidence="2" key="1">
    <citation type="submission" date="2016-10" db="EMBL/GenBank/DDBJ databases">
        <authorList>
            <person name="Varghese N."/>
            <person name="Submissions S."/>
        </authorList>
    </citation>
    <scope>NUCLEOTIDE SEQUENCE [LARGE SCALE GENOMIC DNA]</scope>
    <source>
        <strain evidence="2">CGMCC 4.3530</strain>
    </source>
</reference>
<dbReference type="STRING" id="418495.SAMN05216215_1004168"/>
<dbReference type="Proteomes" id="UP000199529">
    <property type="component" value="Unassembled WGS sequence"/>
</dbReference>
<sequence>MTARQQVQIEMFRHYLGVLGGESLGAQEVSADPVGQARRLFDGGVRKVVFTGPVRLDEPGSRAALDLLRELAAWGVRCEWRASGRPPAWQAFSHLPPPSGGADLDPWRAAYFPAKCVFREGPGFIQIRDRRSGALECYTVDESELIAAVRRLAAGADPDACDPAATALFAEHGLLVRAGGLRWWAPARLRRWPVPAMVV</sequence>
<dbReference type="EMBL" id="FNOK01000004">
    <property type="protein sequence ID" value="SDW62297.1"/>
    <property type="molecule type" value="Genomic_DNA"/>
</dbReference>
<protein>
    <submittedName>
        <fullName evidence="1">Uncharacterized protein</fullName>
    </submittedName>
</protein>
<dbReference type="Pfam" id="PF19142">
    <property type="entry name" value="DUF5825"/>
    <property type="match status" value="1"/>
</dbReference>
<evidence type="ECO:0000313" key="2">
    <source>
        <dbReference type="Proteomes" id="UP000199529"/>
    </source>
</evidence>